<dbReference type="Proteomes" id="UP001652625">
    <property type="component" value="Chromosome 01"/>
</dbReference>
<evidence type="ECO:0000313" key="2">
    <source>
        <dbReference type="RefSeq" id="XP_065644311.1"/>
    </source>
</evidence>
<dbReference type="RefSeq" id="XP_065644311.1">
    <property type="nucleotide sequence ID" value="XM_065788239.1"/>
</dbReference>
<proteinExistence type="predicted"/>
<protein>
    <submittedName>
        <fullName evidence="2">Uncharacterized protein LOC136075353</fullName>
    </submittedName>
</protein>
<evidence type="ECO:0000313" key="1">
    <source>
        <dbReference type="Proteomes" id="UP001652625"/>
    </source>
</evidence>
<sequence length="215" mass="24914">MSTVNLPLFNEPNSMLVIAKCPHPELHLIQGFVNHVFWNRILPLLGREKAMLWPLKLKLISKNYQGEVFEGNAFRKLLQHADKLLEADVLGKVSPLLLLPLVSLLKTMDNVVKYCFGTAKVSHNLSHYLQVLKTLFQATYLSETLKMHIIFKYIEQCLCELKSDYGLGLVSEQARESIHREFLKYWSRYQINIITDVLYGEQLMKAVVKFSLRHL</sequence>
<gene>
    <name evidence="2" type="primary">LOC136075353</name>
</gene>
<accession>A0ABM4B643</accession>
<reference evidence="2" key="2">
    <citation type="submission" date="2025-08" db="UniProtKB">
        <authorList>
            <consortium name="RefSeq"/>
        </authorList>
    </citation>
    <scope>IDENTIFICATION</scope>
</reference>
<reference evidence="1" key="1">
    <citation type="submission" date="2025-05" db="UniProtKB">
        <authorList>
            <consortium name="RefSeq"/>
        </authorList>
    </citation>
    <scope>NUCLEOTIDE SEQUENCE [LARGE SCALE GENOMIC DNA]</scope>
</reference>
<organism evidence="1 2">
    <name type="scientific">Hydra vulgaris</name>
    <name type="common">Hydra</name>
    <name type="synonym">Hydra attenuata</name>
    <dbReference type="NCBI Taxonomy" id="6087"/>
    <lineage>
        <taxon>Eukaryota</taxon>
        <taxon>Metazoa</taxon>
        <taxon>Cnidaria</taxon>
        <taxon>Hydrozoa</taxon>
        <taxon>Hydroidolina</taxon>
        <taxon>Anthoathecata</taxon>
        <taxon>Aplanulata</taxon>
        <taxon>Hydridae</taxon>
        <taxon>Hydra</taxon>
    </lineage>
</organism>
<dbReference type="GeneID" id="136075353"/>
<keyword evidence="1" id="KW-1185">Reference proteome</keyword>
<name>A0ABM4B643_HYDVU</name>